<dbReference type="CDD" id="cd06464">
    <property type="entry name" value="ACD_sHsps-like"/>
    <property type="match status" value="1"/>
</dbReference>
<evidence type="ECO:0000256" key="1">
    <source>
        <dbReference type="ARBA" id="ARBA00023016"/>
    </source>
</evidence>
<reference evidence="6" key="1">
    <citation type="journal article" date="2023" name="Plant J.">
        <title>The genome of the king protea, Protea cynaroides.</title>
        <authorList>
            <person name="Chang J."/>
            <person name="Duong T.A."/>
            <person name="Schoeman C."/>
            <person name="Ma X."/>
            <person name="Roodt D."/>
            <person name="Barker N."/>
            <person name="Li Z."/>
            <person name="Van de Peer Y."/>
            <person name="Mizrachi E."/>
        </authorList>
    </citation>
    <scope>NUCLEOTIDE SEQUENCE</scope>
    <source>
        <tissue evidence="6">Young leaves</tissue>
    </source>
</reference>
<dbReference type="InterPro" id="IPR031107">
    <property type="entry name" value="Small_HSP"/>
</dbReference>
<evidence type="ECO:0000256" key="3">
    <source>
        <dbReference type="RuleBase" id="RU003616"/>
    </source>
</evidence>
<keyword evidence="4" id="KW-1133">Transmembrane helix</keyword>
<evidence type="ECO:0000313" key="7">
    <source>
        <dbReference type="Proteomes" id="UP001141806"/>
    </source>
</evidence>
<evidence type="ECO:0000256" key="4">
    <source>
        <dbReference type="SAM" id="Phobius"/>
    </source>
</evidence>
<feature type="transmembrane region" description="Helical" evidence="4">
    <location>
        <begin position="169"/>
        <end position="186"/>
    </location>
</feature>
<dbReference type="InterPro" id="IPR008978">
    <property type="entry name" value="HSP20-like_chaperone"/>
</dbReference>
<evidence type="ECO:0000256" key="2">
    <source>
        <dbReference type="PROSITE-ProRule" id="PRU00285"/>
    </source>
</evidence>
<organism evidence="6 7">
    <name type="scientific">Protea cynaroides</name>
    <dbReference type="NCBI Taxonomy" id="273540"/>
    <lineage>
        <taxon>Eukaryota</taxon>
        <taxon>Viridiplantae</taxon>
        <taxon>Streptophyta</taxon>
        <taxon>Embryophyta</taxon>
        <taxon>Tracheophyta</taxon>
        <taxon>Spermatophyta</taxon>
        <taxon>Magnoliopsida</taxon>
        <taxon>Proteales</taxon>
        <taxon>Proteaceae</taxon>
        <taxon>Protea</taxon>
    </lineage>
</organism>
<keyword evidence="7" id="KW-1185">Reference proteome</keyword>
<keyword evidence="4" id="KW-0812">Transmembrane</keyword>
<dbReference type="SUPFAM" id="SSF49764">
    <property type="entry name" value="HSP20-like chaperones"/>
    <property type="match status" value="1"/>
</dbReference>
<keyword evidence="4" id="KW-0472">Membrane</keyword>
<accession>A0A9Q0KLU5</accession>
<evidence type="ECO:0000313" key="6">
    <source>
        <dbReference type="EMBL" id="KAJ4972594.1"/>
    </source>
</evidence>
<protein>
    <recommendedName>
        <fullName evidence="5">SHSP domain-containing protein</fullName>
    </recommendedName>
</protein>
<dbReference type="EMBL" id="JAMYWD010000004">
    <property type="protein sequence ID" value="KAJ4972594.1"/>
    <property type="molecule type" value="Genomic_DNA"/>
</dbReference>
<name>A0A9Q0KLU5_9MAGN</name>
<dbReference type="Gene3D" id="2.60.40.790">
    <property type="match status" value="1"/>
</dbReference>
<feature type="domain" description="SHSP" evidence="5">
    <location>
        <begin position="18"/>
        <end position="125"/>
    </location>
</feature>
<gene>
    <name evidence="6" type="ORF">NE237_005768</name>
</gene>
<dbReference type="PROSITE" id="PS01031">
    <property type="entry name" value="SHSP"/>
    <property type="match status" value="1"/>
</dbReference>
<sequence length="189" mass="21396">MASMRGRRGVGQSSSTLQVAYEDFQPVADWTNDSNSHVLLVDLPGFKKEEVKLEVVNNGIVTVRGERQLSENKYKRFKQDYSLPIDSDIEKISGKFDGGLLFVIIPKIEFEIEEEPKEQHYIAKRIADELKQKISKTEATIIAKKPKKDEKEKFGFAESATEMIISNKGMVLAAVLGFTVGMYLSYKLR</sequence>
<keyword evidence="1" id="KW-0346">Stress response</keyword>
<dbReference type="OrthoDB" id="1431247at2759"/>
<comment type="caution">
    <text evidence="6">The sequence shown here is derived from an EMBL/GenBank/DDBJ whole genome shotgun (WGS) entry which is preliminary data.</text>
</comment>
<proteinExistence type="inferred from homology"/>
<dbReference type="AlphaFoldDB" id="A0A9Q0KLU5"/>
<dbReference type="InterPro" id="IPR002068">
    <property type="entry name" value="A-crystallin/Hsp20_dom"/>
</dbReference>
<evidence type="ECO:0000259" key="5">
    <source>
        <dbReference type="PROSITE" id="PS01031"/>
    </source>
</evidence>
<comment type="similarity">
    <text evidence="2 3">Belongs to the small heat shock protein (HSP20) family.</text>
</comment>
<dbReference type="PANTHER" id="PTHR11527">
    <property type="entry name" value="HEAT-SHOCK PROTEIN 20 FAMILY MEMBER"/>
    <property type="match status" value="1"/>
</dbReference>
<dbReference type="Proteomes" id="UP001141806">
    <property type="component" value="Unassembled WGS sequence"/>
</dbReference>
<dbReference type="Pfam" id="PF00011">
    <property type="entry name" value="HSP20"/>
    <property type="match status" value="1"/>
</dbReference>